<name>A0A0G4GDE8_9ALVE</name>
<dbReference type="EMBL" id="CDMZ01001102">
    <property type="protein sequence ID" value="CEM27196.1"/>
    <property type="molecule type" value="Genomic_DNA"/>
</dbReference>
<feature type="region of interest" description="Disordered" evidence="1">
    <location>
        <begin position="32"/>
        <end position="51"/>
    </location>
</feature>
<protein>
    <submittedName>
        <fullName evidence="2">Uncharacterized protein</fullName>
    </submittedName>
</protein>
<evidence type="ECO:0000313" key="2">
    <source>
        <dbReference type="EMBL" id="CEM27196.1"/>
    </source>
</evidence>
<accession>A0A0G4GDE8</accession>
<dbReference type="PhylomeDB" id="A0A0G4GDE8"/>
<proteinExistence type="predicted"/>
<dbReference type="AlphaFoldDB" id="A0A0G4GDE8"/>
<gene>
    <name evidence="2" type="ORF">Cvel_21375</name>
</gene>
<evidence type="ECO:0000256" key="1">
    <source>
        <dbReference type="SAM" id="MobiDB-lite"/>
    </source>
</evidence>
<organism evidence="2">
    <name type="scientific">Chromera velia CCMP2878</name>
    <dbReference type="NCBI Taxonomy" id="1169474"/>
    <lineage>
        <taxon>Eukaryota</taxon>
        <taxon>Sar</taxon>
        <taxon>Alveolata</taxon>
        <taxon>Colpodellida</taxon>
        <taxon>Chromeraceae</taxon>
        <taxon>Chromera</taxon>
    </lineage>
</organism>
<reference evidence="2" key="1">
    <citation type="submission" date="2014-11" db="EMBL/GenBank/DDBJ databases">
        <authorList>
            <person name="Otto D Thomas"/>
            <person name="Naeem Raeece"/>
        </authorList>
    </citation>
    <scope>NUCLEOTIDE SEQUENCE</scope>
</reference>
<dbReference type="VEuPathDB" id="CryptoDB:Cvel_21375"/>
<sequence length="532" mass="59349">MPEVPLLSCYLLALPPGLFVAQRLRVKSFPQGSPLDDLQRNGQEGGDKELWGDGPVLSVRRKRASREDFARRFRFLAEETAFLREFPTGYKQTGDPVVAALHTGPLPKVRDGDGNSLFAWAVAENLQDAMEKLVSRKQVLATCRDCRHILRQPHDLPEKKEKEGQQLTLKEQKARNRAAEIRMLNMRGSMPFHILAYYAQYGLFHGAFDPYRGRDEQPSSTGCVGFVQVEKRRGESEYAHLTGESHTRMALMALLIGLGARLTPLSLESLMLNPAMATERLWLEHIASLHLLSAHAMGEPLADSASSGLKALEAEEGVDSQREMAVRMLRGIARLDGERKSHLSNAKLAFSFFAPPEESDSIPGEAFSEEELDASGWMRLEVASVEELAVSEALRESCLDIKTEMKKEEFEDLVRGNGGVDRPVMFVVVHYSAVIQLTVSFVLLQIEGAPSSCLDAKDSRLFLDRTTFRGCGKVASPEDVLPVYTDELSRRHPLFALQNGLHSDLLVSETYDLRYWRLQGSAVVLYHTSPSP</sequence>